<dbReference type="InterPro" id="IPR001570">
    <property type="entry name" value="Peptidase_M4_C_domain"/>
</dbReference>
<feature type="domain" description="FTP" evidence="12">
    <location>
        <begin position="60"/>
        <end position="100"/>
    </location>
</feature>
<evidence type="ECO:0000259" key="11">
    <source>
        <dbReference type="Pfam" id="PF02868"/>
    </source>
</evidence>
<organism evidence="13 14">
    <name type="scientific">Micromonospora nigra</name>
    <dbReference type="NCBI Taxonomy" id="145857"/>
    <lineage>
        <taxon>Bacteria</taxon>
        <taxon>Bacillati</taxon>
        <taxon>Actinomycetota</taxon>
        <taxon>Actinomycetes</taxon>
        <taxon>Micromonosporales</taxon>
        <taxon>Micromonosporaceae</taxon>
        <taxon>Micromonospora</taxon>
    </lineage>
</organism>
<dbReference type="InterPro" id="IPR027268">
    <property type="entry name" value="Peptidase_M4/M1_CTD_sf"/>
</dbReference>
<evidence type="ECO:0000256" key="2">
    <source>
        <dbReference type="ARBA" id="ARBA00022670"/>
    </source>
</evidence>
<feature type="domain" description="Peptidase M4 C-terminal" evidence="11">
    <location>
        <begin position="346"/>
        <end position="523"/>
    </location>
</feature>
<dbReference type="Gene3D" id="3.10.450.490">
    <property type="match status" value="1"/>
</dbReference>
<evidence type="ECO:0000313" key="14">
    <source>
        <dbReference type="Proteomes" id="UP000199699"/>
    </source>
</evidence>
<proteinExistence type="inferred from homology"/>
<reference evidence="13 14" key="1">
    <citation type="submission" date="2016-06" db="EMBL/GenBank/DDBJ databases">
        <authorList>
            <person name="Kjaerup R.B."/>
            <person name="Dalgaard T.S."/>
            <person name="Juul-Madsen H.R."/>
        </authorList>
    </citation>
    <scope>NUCLEOTIDE SEQUENCE [LARGE SCALE GENOMIC DNA]</scope>
    <source>
        <strain evidence="13 14">DSM 43818</strain>
    </source>
</reference>
<dbReference type="InterPro" id="IPR013856">
    <property type="entry name" value="Peptidase_M4_domain"/>
</dbReference>
<evidence type="ECO:0000313" key="13">
    <source>
        <dbReference type="EMBL" id="SCL20802.1"/>
    </source>
</evidence>
<dbReference type="Gene3D" id="3.10.170.10">
    <property type="match status" value="1"/>
</dbReference>
<dbReference type="InterPro" id="IPR050728">
    <property type="entry name" value="Zinc_Metalloprotease_M4"/>
</dbReference>
<dbReference type="Pfam" id="PF02868">
    <property type="entry name" value="Peptidase_M4_C"/>
    <property type="match status" value="1"/>
</dbReference>
<dbReference type="PANTHER" id="PTHR33794:SF1">
    <property type="entry name" value="BACILLOLYSIN"/>
    <property type="match status" value="1"/>
</dbReference>
<dbReference type="PRINTS" id="PR00730">
    <property type="entry name" value="THERMOLYSIN"/>
</dbReference>
<dbReference type="InterPro" id="IPR011096">
    <property type="entry name" value="FTP_domain"/>
</dbReference>
<keyword evidence="3" id="KW-0479">Metal-binding</keyword>
<evidence type="ECO:0000256" key="5">
    <source>
        <dbReference type="ARBA" id="ARBA00022801"/>
    </source>
</evidence>
<dbReference type="RefSeq" id="WP_175440027.1">
    <property type="nucleotide sequence ID" value="NZ_FMHT01000003.1"/>
</dbReference>
<evidence type="ECO:0000256" key="6">
    <source>
        <dbReference type="ARBA" id="ARBA00022833"/>
    </source>
</evidence>
<evidence type="ECO:0000259" key="12">
    <source>
        <dbReference type="Pfam" id="PF07504"/>
    </source>
</evidence>
<keyword evidence="6" id="KW-0862">Zinc</keyword>
<evidence type="ECO:0000259" key="10">
    <source>
        <dbReference type="Pfam" id="PF01447"/>
    </source>
</evidence>
<dbReference type="GO" id="GO:0004222">
    <property type="term" value="F:metalloendopeptidase activity"/>
    <property type="evidence" value="ECO:0007669"/>
    <property type="project" value="InterPro"/>
</dbReference>
<dbReference type="Proteomes" id="UP000199699">
    <property type="component" value="Unassembled WGS sequence"/>
</dbReference>
<sequence length="795" mass="81229">MKRPLAAVGAALLASGLVTGVASAAPATPLAAPAPDSPAARAATVLRTNPGAVQGTDAESYQVHSTRVDANGAGHTRYTRTYRGLRVLGGDFVIHTGADGGFAGSSVGLTAPLTLGTTAKVRATVAKRAARAEFAGTITKVGTPELIVDASSGTGRLAWETVITGWQPDGQTPSRFHVISDATTGTLIGAYDEIEAIAGTGTGVYGGTVALDTTLAATTYQLIDPSHGNGSTCDMNNGTAGCTIVTDTDNRWGGTDARQRAAVDAHYGAAVTFAYFRDVHGRHGVFGDGRGVPSRVHYGQNYSNAFWDGSRMTYGDGVDNANPLVSLDIAGHEMAHGVTDNVVPGGLVYSGESGGLNEATSDIFGTAVEFHAANAADPGDYLIGEKININGDGTPLRYMHNPALDGASDNCWSPSTRFADVHYSSGVANHFFFNLAEGTGSTPYGTSTPCGSAPGVTKIGRVKAERIWWRALDVYFTSTTSYVDSANPANTARAYTLRAATDLYGACSTEYRAVQAAWTSVNVAGTDVACGTSSHFSVTLSPTAGAVNPGGAATTTVSTATTNGSPQTVTLSATGLPAGATASFTPATVTSGASSTLTLSTSPATPPGVYHVTVNGTAGGTTRSATYTLTVNGSGGTCTSPGQKLGNPGFESGATGWAQTFGVVGQHTAQPARSGSWSAWLNGYGTSRVDTLTQPVSLPTGCTTYTFRFWLHVDTAETSTGTAYDTLKVQVVSSSGTVLATLATYSNLDAAPGYAQRTFSLATYAGQTVTVKFAGTEDSSLQTSFVVDDTAVAVS</sequence>
<keyword evidence="14" id="KW-1185">Reference proteome</keyword>
<feature type="signal peptide" evidence="9">
    <location>
        <begin position="1"/>
        <end position="24"/>
    </location>
</feature>
<evidence type="ECO:0000256" key="4">
    <source>
        <dbReference type="ARBA" id="ARBA00022729"/>
    </source>
</evidence>
<gene>
    <name evidence="13" type="ORF">GA0070616_2096</name>
</gene>
<keyword evidence="2 13" id="KW-0645">Protease</keyword>
<evidence type="ECO:0000256" key="3">
    <source>
        <dbReference type="ARBA" id="ARBA00022723"/>
    </source>
</evidence>
<dbReference type="GO" id="GO:0006508">
    <property type="term" value="P:proteolysis"/>
    <property type="evidence" value="ECO:0007669"/>
    <property type="project" value="UniProtKB-KW"/>
</dbReference>
<evidence type="ECO:0000256" key="7">
    <source>
        <dbReference type="ARBA" id="ARBA00023049"/>
    </source>
</evidence>
<evidence type="ECO:0000256" key="1">
    <source>
        <dbReference type="ARBA" id="ARBA00009388"/>
    </source>
</evidence>
<feature type="domain" description="Peptidase M4" evidence="10">
    <location>
        <begin position="199"/>
        <end position="340"/>
    </location>
</feature>
<dbReference type="CDD" id="cd09597">
    <property type="entry name" value="M4_TLP"/>
    <property type="match status" value="1"/>
</dbReference>
<keyword evidence="7 13" id="KW-0482">Metalloprotease</keyword>
<dbReference type="Pfam" id="PF07504">
    <property type="entry name" value="FTP"/>
    <property type="match status" value="1"/>
</dbReference>
<evidence type="ECO:0000256" key="9">
    <source>
        <dbReference type="SAM" id="SignalP"/>
    </source>
</evidence>
<dbReference type="AlphaFoldDB" id="A0A1C6RUP4"/>
<dbReference type="Pfam" id="PF01447">
    <property type="entry name" value="Peptidase_M4"/>
    <property type="match status" value="1"/>
</dbReference>
<dbReference type="SUPFAM" id="SSF55486">
    <property type="entry name" value="Metalloproteases ('zincins'), catalytic domain"/>
    <property type="match status" value="1"/>
</dbReference>
<protein>
    <submittedName>
        <fullName evidence="13">Zn-dependent metalloprotease</fullName>
    </submittedName>
</protein>
<dbReference type="PANTHER" id="PTHR33794">
    <property type="entry name" value="BACILLOLYSIN"/>
    <property type="match status" value="1"/>
</dbReference>
<name>A0A1C6RUP4_9ACTN</name>
<dbReference type="Gene3D" id="1.10.390.10">
    <property type="entry name" value="Neutral Protease Domain 2"/>
    <property type="match status" value="1"/>
</dbReference>
<accession>A0A1C6RUP4</accession>
<dbReference type="GO" id="GO:0046872">
    <property type="term" value="F:metal ion binding"/>
    <property type="evidence" value="ECO:0007669"/>
    <property type="project" value="UniProtKB-KW"/>
</dbReference>
<dbReference type="Gene3D" id="2.60.120.260">
    <property type="entry name" value="Galactose-binding domain-like"/>
    <property type="match status" value="1"/>
</dbReference>
<evidence type="ECO:0000256" key="8">
    <source>
        <dbReference type="PIRSR" id="PIRSR623612-1"/>
    </source>
</evidence>
<dbReference type="STRING" id="145857.GA0070616_2096"/>
<keyword evidence="4 9" id="KW-0732">Signal</keyword>
<comment type="similarity">
    <text evidence="1">Belongs to the peptidase M4 family.</text>
</comment>
<dbReference type="InterPro" id="IPR023612">
    <property type="entry name" value="Peptidase_M4"/>
</dbReference>
<feature type="active site" evidence="8">
    <location>
        <position position="333"/>
    </location>
</feature>
<dbReference type="EMBL" id="FMHT01000003">
    <property type="protein sequence ID" value="SCL20802.1"/>
    <property type="molecule type" value="Genomic_DNA"/>
</dbReference>
<keyword evidence="5" id="KW-0378">Hydrolase</keyword>
<feature type="active site" description="Proton donor" evidence="8">
    <location>
        <position position="422"/>
    </location>
</feature>
<feature type="chain" id="PRO_5008745110" evidence="9">
    <location>
        <begin position="25"/>
        <end position="795"/>
    </location>
</feature>